<name>E2S8G7_9ACTN</name>
<dbReference type="EMBL" id="ACLF03000002">
    <property type="protein sequence ID" value="EFQ84472.1"/>
    <property type="molecule type" value="Genomic_DNA"/>
</dbReference>
<dbReference type="AlphaFoldDB" id="E2S8G7"/>
<dbReference type="Proteomes" id="UP000003111">
    <property type="component" value="Unassembled WGS sequence"/>
</dbReference>
<evidence type="ECO:0000259" key="1">
    <source>
        <dbReference type="Pfam" id="PF10615"/>
    </source>
</evidence>
<reference evidence="2" key="1">
    <citation type="submission" date="2010-08" db="EMBL/GenBank/DDBJ databases">
        <authorList>
            <person name="Muzny D."/>
            <person name="Qin X."/>
            <person name="Buhay C."/>
            <person name="Dugan-Rocha S."/>
            <person name="Ding Y."/>
            <person name="Chen G."/>
            <person name="Hawes A."/>
            <person name="Holder M."/>
            <person name="Jhangiani S."/>
            <person name="Johnson A."/>
            <person name="Khan Z."/>
            <person name="Li Z."/>
            <person name="Liu W."/>
            <person name="Liu X."/>
            <person name="Perez L."/>
            <person name="Shen H."/>
            <person name="Wang Q."/>
            <person name="Watt J."/>
            <person name="Xi L."/>
            <person name="Xin Y."/>
            <person name="Zhou J."/>
            <person name="Deng J."/>
            <person name="Jiang H."/>
            <person name="Liu Y."/>
            <person name="Qu J."/>
            <person name="Song X.-Z."/>
            <person name="Zhang L."/>
            <person name="Villasana D."/>
            <person name="Johnson A."/>
            <person name="Liu J."/>
            <person name="Liyanage D."/>
            <person name="Lorensuhewa L."/>
            <person name="Robinson T."/>
            <person name="Song A."/>
            <person name="Song B.-B."/>
            <person name="Dinh H."/>
            <person name="Thornton R."/>
            <person name="Coyle M."/>
            <person name="Francisco L."/>
            <person name="Jackson L."/>
            <person name="Javaid M."/>
            <person name="Korchina V."/>
            <person name="Kovar C."/>
            <person name="Mata R."/>
            <person name="Mathew T."/>
            <person name="Ngo R."/>
            <person name="Nguyen L."/>
            <person name="Nguyen N."/>
            <person name="Okwuonu G."/>
            <person name="Ongeri F."/>
            <person name="Pham C."/>
            <person name="Simmons D."/>
            <person name="Wilczek-Boney K."/>
            <person name="Hale W."/>
            <person name="Jakkamsetti A."/>
            <person name="Pham P."/>
            <person name="Ruth R."/>
            <person name="San Lucas F."/>
            <person name="Warren J."/>
            <person name="Zhang J."/>
            <person name="Zhao Z."/>
            <person name="Zhou C."/>
            <person name="Zhu D."/>
            <person name="Lee S."/>
            <person name="Bess C."/>
            <person name="Blankenburg K."/>
            <person name="Forbes L."/>
            <person name="Fu Q."/>
            <person name="Gubbala S."/>
            <person name="Hirani K."/>
            <person name="Jayaseelan J.C."/>
            <person name="Lara F."/>
            <person name="Munidasa M."/>
            <person name="Palculict T."/>
            <person name="Patil S."/>
            <person name="Pu L.-L."/>
            <person name="Saada N."/>
            <person name="Tang L."/>
            <person name="Weissenberger G."/>
            <person name="Zhu Y."/>
            <person name="Hemphill L."/>
            <person name="Shang Y."/>
            <person name="Youmans B."/>
            <person name="Ayvaz T."/>
            <person name="Ross M."/>
            <person name="Santibanez J."/>
            <person name="Aqrawi P."/>
            <person name="Gross S."/>
            <person name="Joshi V."/>
            <person name="Fowler G."/>
            <person name="Nazareth L."/>
            <person name="Reid J."/>
            <person name="Worley K."/>
            <person name="Petrosino J."/>
            <person name="Highlander S."/>
            <person name="Gibbs R."/>
        </authorList>
    </citation>
    <scope>NUCLEOTIDE SEQUENCE [LARGE SCALE GENOMIC DNA]</scope>
    <source>
        <strain evidence="2">DSM 15272</strain>
    </source>
</reference>
<dbReference type="Pfam" id="PF10615">
    <property type="entry name" value="DUF2470"/>
    <property type="match status" value="1"/>
</dbReference>
<protein>
    <recommendedName>
        <fullName evidence="1">DUF2470 domain-containing protein</fullName>
    </recommendedName>
</protein>
<sequence length="96" mass="10408">MTTVTFAPEVVRAVIGHMNEDHTDDSLVIVRAFAEPDAVSAVMTDLDAEAGTWRAVVGRSAVTVRIPWTVEVVERADLRRAVVALHEAATTPTPRD</sequence>
<dbReference type="Gene3D" id="3.20.180.10">
    <property type="entry name" value="PNP-oxidase-like"/>
    <property type="match status" value="1"/>
</dbReference>
<proteinExistence type="predicted"/>
<dbReference type="InterPro" id="IPR037119">
    <property type="entry name" value="Haem_oxidase_HugZ-like_sf"/>
</dbReference>
<dbReference type="RefSeq" id="WP_007079204.1">
    <property type="nucleotide sequence ID" value="NZ_CM001024.1"/>
</dbReference>
<dbReference type="STRING" id="585531.HMPREF0063_10324"/>
<feature type="domain" description="DUF2470" evidence="1">
    <location>
        <begin position="14"/>
        <end position="85"/>
    </location>
</feature>
<dbReference type="InterPro" id="IPR019595">
    <property type="entry name" value="DUF2470"/>
</dbReference>
<comment type="caution">
    <text evidence="2">The sequence shown here is derived from an EMBL/GenBank/DDBJ whole genome shotgun (WGS) entry which is preliminary data.</text>
</comment>
<accession>E2S8G7</accession>
<keyword evidence="3" id="KW-1185">Reference proteome</keyword>
<dbReference type="eggNOG" id="ENOG5032Z9W">
    <property type="taxonomic scope" value="Bacteria"/>
</dbReference>
<dbReference type="HOGENOM" id="CLU_174720_0_0_11"/>
<organism evidence="2 3">
    <name type="scientific">Aeromicrobium marinum DSM 15272</name>
    <dbReference type="NCBI Taxonomy" id="585531"/>
    <lineage>
        <taxon>Bacteria</taxon>
        <taxon>Bacillati</taxon>
        <taxon>Actinomycetota</taxon>
        <taxon>Actinomycetes</taxon>
        <taxon>Propionibacteriales</taxon>
        <taxon>Nocardioidaceae</taxon>
        <taxon>Aeromicrobium</taxon>
    </lineage>
</organism>
<evidence type="ECO:0000313" key="2">
    <source>
        <dbReference type="EMBL" id="EFQ84472.1"/>
    </source>
</evidence>
<evidence type="ECO:0000313" key="3">
    <source>
        <dbReference type="Proteomes" id="UP000003111"/>
    </source>
</evidence>
<dbReference type="OrthoDB" id="5116982at2"/>
<gene>
    <name evidence="2" type="ORF">HMPREF0063_10324</name>
</gene>